<dbReference type="Gene3D" id="6.10.280.180">
    <property type="entry name" value="Plasmodium RESA, N-terminal helical domain"/>
    <property type="match status" value="1"/>
</dbReference>
<name>A0A0J9TJE7_PLAVI</name>
<dbReference type="InterPro" id="IPR044885">
    <property type="entry name" value="PRESA_N_sf"/>
</dbReference>
<reference evidence="2 3" key="1">
    <citation type="submission" date="2011-08" db="EMBL/GenBank/DDBJ databases">
        <title>The Genome Sequence of Plasmodium vivax Mauritania I.</title>
        <authorList>
            <consortium name="The Broad Institute Genome Sequencing Platform"/>
            <consortium name="The Broad Institute Genome Sequencing Center for Infectious Disease"/>
            <person name="Neafsey D."/>
            <person name="Carlton J."/>
            <person name="Barnwell J."/>
            <person name="Collins W."/>
            <person name="Escalante A."/>
            <person name="Mullikin J."/>
            <person name="Saul A."/>
            <person name="Guigo R."/>
            <person name="Camara F."/>
            <person name="Young S.K."/>
            <person name="Zeng Q."/>
            <person name="Gargeya S."/>
            <person name="Fitzgerald M."/>
            <person name="Haas B."/>
            <person name="Abouelleil A."/>
            <person name="Alvarado L."/>
            <person name="Arachchi H.M."/>
            <person name="Berlin A."/>
            <person name="Brown A."/>
            <person name="Chapman S.B."/>
            <person name="Chen Z."/>
            <person name="Dunbar C."/>
            <person name="Freedman E."/>
            <person name="Gearin G."/>
            <person name="Gellesch M."/>
            <person name="Goldberg J."/>
            <person name="Griggs A."/>
            <person name="Gujja S."/>
            <person name="Heiman D."/>
            <person name="Howarth C."/>
            <person name="Larson L."/>
            <person name="Lui A."/>
            <person name="MacDonald P.J.P."/>
            <person name="Montmayeur A."/>
            <person name="Murphy C."/>
            <person name="Neiman D."/>
            <person name="Pearson M."/>
            <person name="Priest M."/>
            <person name="Roberts A."/>
            <person name="Saif S."/>
            <person name="Shea T."/>
            <person name="Shenoy N."/>
            <person name="Sisk P."/>
            <person name="Stolte C."/>
            <person name="Sykes S."/>
            <person name="Wortman J."/>
            <person name="Nusbaum C."/>
            <person name="Birren B."/>
        </authorList>
    </citation>
    <scope>NUCLEOTIDE SEQUENCE [LARGE SCALE GENOMIC DNA]</scope>
    <source>
        <strain evidence="2 3">Mauritania I</strain>
    </source>
</reference>
<dbReference type="AlphaFoldDB" id="A0A0J9TJE7"/>
<feature type="domain" description="Plasmodium RESA N-terminal" evidence="1">
    <location>
        <begin position="2"/>
        <end position="108"/>
    </location>
</feature>
<accession>A0A0J9TJE7</accession>
<dbReference type="OrthoDB" id="384738at2759"/>
<gene>
    <name evidence="2" type="ORF">PVMG_05874</name>
</gene>
<dbReference type="PANTHER" id="PTHR36193:SF23">
    <property type="entry name" value="PHISTB DOMAIN-CONTAINING RESA-LIKE PROTEIN 1"/>
    <property type="match status" value="1"/>
</dbReference>
<evidence type="ECO:0000313" key="2">
    <source>
        <dbReference type="EMBL" id="KMZ95236.1"/>
    </source>
</evidence>
<organism evidence="2 3">
    <name type="scientific">Plasmodium vivax Mauritania I</name>
    <dbReference type="NCBI Taxonomy" id="1035515"/>
    <lineage>
        <taxon>Eukaryota</taxon>
        <taxon>Sar</taxon>
        <taxon>Alveolata</taxon>
        <taxon>Apicomplexa</taxon>
        <taxon>Aconoidasida</taxon>
        <taxon>Haemosporida</taxon>
        <taxon>Plasmodiidae</taxon>
        <taxon>Plasmodium</taxon>
        <taxon>Plasmodium (Plasmodium)</taxon>
    </lineage>
</organism>
<sequence>MTQEQMIQLYFELHDYLRRKFQIMVDELWLYTLSIAKEKHLREEYRSKYWWECSHILMSNLKKMHANDLDHFANFLKKESCSIDEFKKYMADKIIRWQNFTSEKKKMWMPILRNQLIRYCP</sequence>
<evidence type="ECO:0000259" key="1">
    <source>
        <dbReference type="Pfam" id="PF09687"/>
    </source>
</evidence>
<dbReference type="PANTHER" id="PTHR36193">
    <property type="entry name" value="PHISTB DOMAIN-CONTAINING RESA-LIKE PROTEIN 1"/>
    <property type="match status" value="1"/>
</dbReference>
<proteinExistence type="predicted"/>
<dbReference type="Pfam" id="PF09687">
    <property type="entry name" value="PRESAN"/>
    <property type="match status" value="1"/>
</dbReference>
<dbReference type="InterPro" id="IPR019111">
    <property type="entry name" value="PRESA_N"/>
</dbReference>
<protein>
    <recommendedName>
        <fullName evidence="1">Plasmodium RESA N-terminal domain-containing protein</fullName>
    </recommendedName>
</protein>
<evidence type="ECO:0000313" key="3">
    <source>
        <dbReference type="Proteomes" id="UP000053776"/>
    </source>
</evidence>
<dbReference type="EMBL" id="KQ234994">
    <property type="protein sequence ID" value="KMZ95236.1"/>
    <property type="molecule type" value="Genomic_DNA"/>
</dbReference>
<dbReference type="Proteomes" id="UP000053776">
    <property type="component" value="Unassembled WGS sequence"/>
</dbReference>